<dbReference type="InterPro" id="IPR036291">
    <property type="entry name" value="NAD(P)-bd_dom_sf"/>
</dbReference>
<dbReference type="SUPFAM" id="SSF51735">
    <property type="entry name" value="NAD(P)-binding Rossmann-fold domains"/>
    <property type="match status" value="1"/>
</dbReference>
<evidence type="ECO:0000313" key="2">
    <source>
        <dbReference type="Proteomes" id="UP001417504"/>
    </source>
</evidence>
<dbReference type="Gene3D" id="3.40.50.720">
    <property type="entry name" value="NAD(P)-binding Rossmann-like Domain"/>
    <property type="match status" value="1"/>
</dbReference>
<proteinExistence type="predicted"/>
<dbReference type="AlphaFoldDB" id="A0AAP0I624"/>
<accession>A0AAP0I624</accession>
<dbReference type="Proteomes" id="UP001417504">
    <property type="component" value="Unassembled WGS sequence"/>
</dbReference>
<name>A0AAP0I624_9MAGN</name>
<sequence>MENKVRNVVDVRDVAEALLLRYEKPEAEGRCVFKEVEEEESKVSSAKMQRPGWKFRPVEETLADSVKSYEEAGILHND</sequence>
<protein>
    <submittedName>
        <fullName evidence="1">Uncharacterized protein</fullName>
    </submittedName>
</protein>
<gene>
    <name evidence="1" type="ORF">Sjap_017377</name>
</gene>
<dbReference type="EMBL" id="JBBNAE010000007">
    <property type="protein sequence ID" value="KAK9109317.1"/>
    <property type="molecule type" value="Genomic_DNA"/>
</dbReference>
<comment type="caution">
    <text evidence="1">The sequence shown here is derived from an EMBL/GenBank/DDBJ whole genome shotgun (WGS) entry which is preliminary data.</text>
</comment>
<organism evidence="1 2">
    <name type="scientific">Stephania japonica</name>
    <dbReference type="NCBI Taxonomy" id="461633"/>
    <lineage>
        <taxon>Eukaryota</taxon>
        <taxon>Viridiplantae</taxon>
        <taxon>Streptophyta</taxon>
        <taxon>Embryophyta</taxon>
        <taxon>Tracheophyta</taxon>
        <taxon>Spermatophyta</taxon>
        <taxon>Magnoliopsida</taxon>
        <taxon>Ranunculales</taxon>
        <taxon>Menispermaceae</taxon>
        <taxon>Menispermoideae</taxon>
        <taxon>Cissampelideae</taxon>
        <taxon>Stephania</taxon>
    </lineage>
</organism>
<keyword evidence="2" id="KW-1185">Reference proteome</keyword>
<evidence type="ECO:0000313" key="1">
    <source>
        <dbReference type="EMBL" id="KAK9109317.1"/>
    </source>
</evidence>
<reference evidence="1 2" key="1">
    <citation type="submission" date="2024-01" db="EMBL/GenBank/DDBJ databases">
        <title>Genome assemblies of Stephania.</title>
        <authorList>
            <person name="Yang L."/>
        </authorList>
    </citation>
    <scope>NUCLEOTIDE SEQUENCE [LARGE SCALE GENOMIC DNA]</scope>
    <source>
        <strain evidence="1">QJT</strain>
        <tissue evidence="1">Leaf</tissue>
    </source>
</reference>